<proteinExistence type="predicted"/>
<protein>
    <submittedName>
        <fullName evidence="1">Uncharacterized protein</fullName>
    </submittedName>
</protein>
<dbReference type="EMBL" id="JAMDGY010000039">
    <property type="protein sequence ID" value="MDD0991824.1"/>
    <property type="molecule type" value="Genomic_DNA"/>
</dbReference>
<sequence length="116" mass="12968">MTSEPYTHINLELTWPETLEIPKGTKAYATLWVGNEATFYRDLLDADASAPVTASPTTLEVAFDPAHLHPDAADTTWGYLHATAYLVSNGKRITRSRLHKRRVGDNDTWKIELSAL</sequence>
<accession>A0ABT5NUH1</accession>
<organism evidence="1 2">
    <name type="scientific">Pseudomonas fontis</name>
    <dbReference type="NCBI Taxonomy" id="2942633"/>
    <lineage>
        <taxon>Bacteria</taxon>
        <taxon>Pseudomonadati</taxon>
        <taxon>Pseudomonadota</taxon>
        <taxon>Gammaproteobacteria</taxon>
        <taxon>Pseudomonadales</taxon>
        <taxon>Pseudomonadaceae</taxon>
        <taxon>Pseudomonas</taxon>
    </lineage>
</organism>
<comment type="caution">
    <text evidence="1">The sequence shown here is derived from an EMBL/GenBank/DDBJ whole genome shotgun (WGS) entry which is preliminary data.</text>
</comment>
<evidence type="ECO:0000313" key="1">
    <source>
        <dbReference type="EMBL" id="MDD0991824.1"/>
    </source>
</evidence>
<dbReference type="Proteomes" id="UP001148203">
    <property type="component" value="Unassembled WGS sequence"/>
</dbReference>
<name>A0ABT5NUH1_9PSED</name>
<gene>
    <name evidence="1" type="ORF">M5G11_14880</name>
</gene>
<reference evidence="1 2" key="1">
    <citation type="submission" date="2022-05" db="EMBL/GenBank/DDBJ databases">
        <title>Novel Pseudomonas spp. Isolated from a Rainbow Trout Aquaculture Facility.</title>
        <authorList>
            <person name="Testerman T."/>
            <person name="Graf J."/>
        </authorList>
    </citation>
    <scope>NUCLEOTIDE SEQUENCE [LARGE SCALE GENOMIC DNA]</scope>
    <source>
        <strain evidence="1 2">ID681</strain>
    </source>
</reference>
<keyword evidence="2" id="KW-1185">Reference proteome</keyword>
<evidence type="ECO:0000313" key="2">
    <source>
        <dbReference type="Proteomes" id="UP001148203"/>
    </source>
</evidence>
<dbReference type="RefSeq" id="WP_273913378.1">
    <property type="nucleotide sequence ID" value="NZ_JAMDGX010000082.1"/>
</dbReference>